<comment type="caution">
    <text evidence="1">The sequence shown here is derived from an EMBL/GenBank/DDBJ whole genome shotgun (WGS) entry which is preliminary data.</text>
</comment>
<evidence type="ECO:0000313" key="2">
    <source>
        <dbReference type="Proteomes" id="UP000481033"/>
    </source>
</evidence>
<gene>
    <name evidence="1" type="ORF">DXZ20_02410</name>
</gene>
<organism evidence="1 2">
    <name type="scientific">Adonisia turfae CCMR0081</name>
    <dbReference type="NCBI Taxonomy" id="2292702"/>
    <lineage>
        <taxon>Bacteria</taxon>
        <taxon>Bacillati</taxon>
        <taxon>Cyanobacteriota</taxon>
        <taxon>Adonisia</taxon>
        <taxon>Adonisia turfae</taxon>
    </lineage>
</organism>
<accession>A0A6M0RFN9</accession>
<proteinExistence type="predicted"/>
<keyword evidence="2" id="KW-1185">Reference proteome</keyword>
<sequence length="143" mass="15824">MRSLMRKLFVGIAIATSASIHGLMLLGSSLIWAVIYLSLVQVEYDRLSDPTGKYEAVITYPKLYHFLPAMPGQGSDISGSIAIYDRGGNFYGGDSLDFVRDGYGVEWTETGASLQFVGEWDFAAGTYAYWSDDGERVVEQVRE</sequence>
<dbReference type="EMBL" id="QXHD01000003">
    <property type="protein sequence ID" value="NEZ54562.1"/>
    <property type="molecule type" value="Genomic_DNA"/>
</dbReference>
<dbReference type="Proteomes" id="UP000481033">
    <property type="component" value="Unassembled WGS sequence"/>
</dbReference>
<name>A0A6M0RFN9_9CYAN</name>
<evidence type="ECO:0000313" key="1">
    <source>
        <dbReference type="EMBL" id="NEZ54562.1"/>
    </source>
</evidence>
<protein>
    <submittedName>
        <fullName evidence="1">Uncharacterized protein</fullName>
    </submittedName>
</protein>
<reference evidence="1 2" key="1">
    <citation type="journal article" date="2020" name="Microb. Ecol.">
        <title>Ecogenomics of the Marine Benthic Filamentous Cyanobacterium Adonisia.</title>
        <authorList>
            <person name="Walter J.M."/>
            <person name="Coutinho F.H."/>
            <person name="Leomil L."/>
            <person name="Hargreaves P.I."/>
            <person name="Campeao M.E."/>
            <person name="Vieira V.V."/>
            <person name="Silva B.S."/>
            <person name="Fistarol G.O."/>
            <person name="Salomon P.S."/>
            <person name="Sawabe T."/>
            <person name="Mino S."/>
            <person name="Hosokawa M."/>
            <person name="Miyashita H."/>
            <person name="Maruyama F."/>
            <person name="van Verk M.C."/>
            <person name="Dutilh B.E."/>
            <person name="Thompson C.C."/>
            <person name="Thompson F.L."/>
        </authorList>
    </citation>
    <scope>NUCLEOTIDE SEQUENCE [LARGE SCALE GENOMIC DNA]</scope>
    <source>
        <strain evidence="1 2">CCMR0081</strain>
    </source>
</reference>
<dbReference type="AlphaFoldDB" id="A0A6M0RFN9"/>